<dbReference type="PANTHER" id="PTHR31513">
    <property type="entry name" value="EPHRIN TYPE-B RECEPTOR"/>
    <property type="match status" value="1"/>
</dbReference>
<evidence type="ECO:0000256" key="1">
    <source>
        <dbReference type="SAM" id="MobiDB-lite"/>
    </source>
</evidence>
<feature type="compositionally biased region" description="Basic and acidic residues" evidence="1">
    <location>
        <begin position="65"/>
        <end position="77"/>
    </location>
</feature>
<gene>
    <name evidence="2" type="ORF">RFI_38429</name>
</gene>
<comment type="caution">
    <text evidence="2">The sequence shown here is derived from an EMBL/GenBank/DDBJ whole genome shotgun (WGS) entry which is preliminary data.</text>
</comment>
<dbReference type="AlphaFoldDB" id="X6LBZ1"/>
<feature type="region of interest" description="Disordered" evidence="1">
    <location>
        <begin position="63"/>
        <end position="83"/>
    </location>
</feature>
<proteinExistence type="predicted"/>
<name>X6LBZ1_RETFI</name>
<organism evidence="2 3">
    <name type="scientific">Reticulomyxa filosa</name>
    <dbReference type="NCBI Taxonomy" id="46433"/>
    <lineage>
        <taxon>Eukaryota</taxon>
        <taxon>Sar</taxon>
        <taxon>Rhizaria</taxon>
        <taxon>Retaria</taxon>
        <taxon>Foraminifera</taxon>
        <taxon>Monothalamids</taxon>
        <taxon>Reticulomyxidae</taxon>
        <taxon>Reticulomyxa</taxon>
    </lineage>
</organism>
<feature type="non-terminal residue" evidence="2">
    <location>
        <position position="1"/>
    </location>
</feature>
<accession>X6LBZ1</accession>
<reference evidence="2 3" key="1">
    <citation type="journal article" date="2013" name="Curr. Biol.">
        <title>The Genome of the Foraminiferan Reticulomyxa filosa.</title>
        <authorList>
            <person name="Glockner G."/>
            <person name="Hulsmann N."/>
            <person name="Schleicher M."/>
            <person name="Noegel A.A."/>
            <person name="Eichinger L."/>
            <person name="Gallinger C."/>
            <person name="Pawlowski J."/>
            <person name="Sierra R."/>
            <person name="Euteneuer U."/>
            <person name="Pillet L."/>
            <person name="Moustafa A."/>
            <person name="Platzer M."/>
            <person name="Groth M."/>
            <person name="Szafranski K."/>
            <person name="Schliwa M."/>
        </authorList>
    </citation>
    <scope>NUCLEOTIDE SEQUENCE [LARGE SCALE GENOMIC DNA]</scope>
</reference>
<protein>
    <submittedName>
        <fullName evidence="2">Uncharacterized protein</fullName>
    </submittedName>
</protein>
<evidence type="ECO:0000313" key="2">
    <source>
        <dbReference type="EMBL" id="ETN99058.1"/>
    </source>
</evidence>
<keyword evidence="3" id="KW-1185">Reference proteome</keyword>
<evidence type="ECO:0000313" key="3">
    <source>
        <dbReference type="Proteomes" id="UP000023152"/>
    </source>
</evidence>
<sequence>EQNIKLENNKWRDFKFGVYLLGDYNILTVNCDLDMGHLKLKTSHLWIAKTCYISCSKLGYPSEKGPGKGENGSKELRGGGGASYGTKGRTFNFVNSHGKNGQLYGENTLLKEIHFGSGGGRAKYKSYPLKGGNGGGIIEIIVQQQIINDGCIECDGDCGICMSYLGGLKNVGAGGGSGGSILIVVQAPSNVPQKFGVINCLGRGRAGHGRIAIYTRCNMRYRSISAMPSCYLSSLIPKEEFIMKRDRNVLQTSNN</sequence>
<dbReference type="EMBL" id="ASPP01045056">
    <property type="protein sequence ID" value="ETN99058.1"/>
    <property type="molecule type" value="Genomic_DNA"/>
</dbReference>
<dbReference type="Proteomes" id="UP000023152">
    <property type="component" value="Unassembled WGS sequence"/>
</dbReference>
<dbReference type="PANTHER" id="PTHR31513:SF2">
    <property type="entry name" value="MRAZ"/>
    <property type="match status" value="1"/>
</dbReference>